<dbReference type="InterPro" id="IPR053213">
    <property type="entry name" value="RLP29"/>
</dbReference>
<evidence type="ECO:0000256" key="2">
    <source>
        <dbReference type="ARBA" id="ARBA00022614"/>
    </source>
</evidence>
<keyword evidence="4" id="KW-0677">Repeat</keyword>
<sequence>MAAAASSSIAIFLLHILIPTIAFLDGAKSLTSPSDIAALKAFKSAVKPSSIPPWSCLATWNFSAADPCSTPRRAFFTCGILCSADATRVTQLTLDPAGYSGTLTPFISQLSHLNTLDLSDNAFYGSIPYSISSLSSLQTLNLRTNSFSGSLPSSGVSLRSLESIDLSYNSLSGPLPKSLSSLSSLQRLDLSFNKLSGPIPRLPVTLIELAMKGNSLSGPLQKDSFDGLAQLEVIELSQNSLSGTLEPWLLLLPSIQQVDLANNSLTRANIAASPSVADSNLVAVDLGFNRIEGTIPVSLASYPMLSALSLRHNRLRGGIPVEFSKKQTLRRLFLDGNFLSGKPPPAFFSAETAFSGSLGDNCLRGCPASSQLCVPSQKPVAICRQA</sequence>
<dbReference type="FunFam" id="3.80.10.10:FF:000400">
    <property type="entry name" value="Nuclear pore complex protein NUP107"/>
    <property type="match status" value="1"/>
</dbReference>
<dbReference type="SUPFAM" id="SSF52058">
    <property type="entry name" value="L domain-like"/>
    <property type="match status" value="1"/>
</dbReference>
<dbReference type="PANTHER" id="PTHR48009:SF9">
    <property type="entry name" value="LRR RECEPTOR-LIKE SERINE_THREONINE-PROTEIN KINASE GSO1"/>
    <property type="match status" value="1"/>
</dbReference>
<evidence type="ECO:0000256" key="1">
    <source>
        <dbReference type="ARBA" id="ARBA00004370"/>
    </source>
</evidence>
<dbReference type="GO" id="GO:0016020">
    <property type="term" value="C:membrane"/>
    <property type="evidence" value="ECO:0007669"/>
    <property type="project" value="UniProtKB-SubCell"/>
</dbReference>
<dbReference type="Pfam" id="PF00560">
    <property type="entry name" value="LRR_1"/>
    <property type="match status" value="3"/>
</dbReference>
<keyword evidence="8" id="KW-1185">Reference proteome</keyword>
<dbReference type="Gene3D" id="3.80.10.10">
    <property type="entry name" value="Ribonuclease Inhibitor"/>
    <property type="match status" value="2"/>
</dbReference>
<gene>
    <name evidence="7" type="ORF">SAY86_023419</name>
</gene>
<keyword evidence="3 6" id="KW-0732">Signal</keyword>
<dbReference type="EMBL" id="JAXQNO010000008">
    <property type="protein sequence ID" value="KAK4792984.1"/>
    <property type="molecule type" value="Genomic_DNA"/>
</dbReference>
<protein>
    <submittedName>
        <fullName evidence="7">Uncharacterized protein</fullName>
    </submittedName>
</protein>
<proteinExistence type="predicted"/>
<name>A0AAN7LVR3_TRANT</name>
<reference evidence="7 8" key="1">
    <citation type="journal article" date="2023" name="Hortic Res">
        <title>Pangenome of water caltrop reveals structural variations and asymmetric subgenome divergence after allopolyploidization.</title>
        <authorList>
            <person name="Zhang X."/>
            <person name="Chen Y."/>
            <person name="Wang L."/>
            <person name="Yuan Y."/>
            <person name="Fang M."/>
            <person name="Shi L."/>
            <person name="Lu R."/>
            <person name="Comes H.P."/>
            <person name="Ma Y."/>
            <person name="Chen Y."/>
            <person name="Huang G."/>
            <person name="Zhou Y."/>
            <person name="Zheng Z."/>
            <person name="Qiu Y."/>
        </authorList>
    </citation>
    <scope>NUCLEOTIDE SEQUENCE [LARGE SCALE GENOMIC DNA]</scope>
    <source>
        <strain evidence="7">F231</strain>
    </source>
</reference>
<evidence type="ECO:0000313" key="7">
    <source>
        <dbReference type="EMBL" id="KAK4792984.1"/>
    </source>
</evidence>
<evidence type="ECO:0000256" key="6">
    <source>
        <dbReference type="SAM" id="SignalP"/>
    </source>
</evidence>
<comment type="subcellular location">
    <subcellularLocation>
        <location evidence="1">Membrane</location>
    </subcellularLocation>
</comment>
<dbReference type="InterPro" id="IPR032675">
    <property type="entry name" value="LRR_dom_sf"/>
</dbReference>
<keyword evidence="5" id="KW-0472">Membrane</keyword>
<accession>A0AAN7LVR3</accession>
<dbReference type="PANTHER" id="PTHR48009">
    <property type="entry name" value="LEUCINE-RICH REPEAT (LRR) FAMILY PROTEIN"/>
    <property type="match status" value="1"/>
</dbReference>
<dbReference type="InterPro" id="IPR001611">
    <property type="entry name" value="Leu-rich_rpt"/>
</dbReference>
<evidence type="ECO:0000256" key="5">
    <source>
        <dbReference type="ARBA" id="ARBA00023136"/>
    </source>
</evidence>
<dbReference type="AlphaFoldDB" id="A0AAN7LVR3"/>
<dbReference type="Proteomes" id="UP001346149">
    <property type="component" value="Unassembled WGS sequence"/>
</dbReference>
<evidence type="ECO:0000256" key="4">
    <source>
        <dbReference type="ARBA" id="ARBA00022737"/>
    </source>
</evidence>
<feature type="signal peptide" evidence="6">
    <location>
        <begin position="1"/>
        <end position="22"/>
    </location>
</feature>
<evidence type="ECO:0000313" key="8">
    <source>
        <dbReference type="Proteomes" id="UP001346149"/>
    </source>
</evidence>
<evidence type="ECO:0000256" key="3">
    <source>
        <dbReference type="ARBA" id="ARBA00022729"/>
    </source>
</evidence>
<feature type="chain" id="PRO_5042841539" evidence="6">
    <location>
        <begin position="23"/>
        <end position="386"/>
    </location>
</feature>
<comment type="caution">
    <text evidence="7">The sequence shown here is derived from an EMBL/GenBank/DDBJ whole genome shotgun (WGS) entry which is preliminary data.</text>
</comment>
<dbReference type="Pfam" id="PF13855">
    <property type="entry name" value="LRR_8"/>
    <property type="match status" value="1"/>
</dbReference>
<dbReference type="PRINTS" id="PR00019">
    <property type="entry name" value="LEURICHRPT"/>
</dbReference>
<keyword evidence="2" id="KW-0433">Leucine-rich repeat</keyword>
<organism evidence="7 8">
    <name type="scientific">Trapa natans</name>
    <name type="common">Water chestnut</name>
    <dbReference type="NCBI Taxonomy" id="22666"/>
    <lineage>
        <taxon>Eukaryota</taxon>
        <taxon>Viridiplantae</taxon>
        <taxon>Streptophyta</taxon>
        <taxon>Embryophyta</taxon>
        <taxon>Tracheophyta</taxon>
        <taxon>Spermatophyta</taxon>
        <taxon>Magnoliopsida</taxon>
        <taxon>eudicotyledons</taxon>
        <taxon>Gunneridae</taxon>
        <taxon>Pentapetalae</taxon>
        <taxon>rosids</taxon>
        <taxon>malvids</taxon>
        <taxon>Myrtales</taxon>
        <taxon>Lythraceae</taxon>
        <taxon>Trapa</taxon>
    </lineage>
</organism>